<feature type="compositionally biased region" description="Polar residues" evidence="1">
    <location>
        <begin position="37"/>
        <end position="49"/>
    </location>
</feature>
<evidence type="ECO:0000313" key="4">
    <source>
        <dbReference type="Proteomes" id="UP000441336"/>
    </source>
</evidence>
<comment type="caution">
    <text evidence="3">The sequence shown here is derived from an EMBL/GenBank/DDBJ whole genome shotgun (WGS) entry which is preliminary data.</text>
</comment>
<dbReference type="AlphaFoldDB" id="A0A7K1TCL8"/>
<protein>
    <submittedName>
        <fullName evidence="3">Uncharacterized protein</fullName>
    </submittedName>
</protein>
<feature type="chain" id="PRO_5029520047" evidence="2">
    <location>
        <begin position="24"/>
        <end position="62"/>
    </location>
</feature>
<dbReference type="RefSeq" id="WP_157563727.1">
    <property type="nucleotide sequence ID" value="NZ_WQKZ01000002.1"/>
</dbReference>
<feature type="signal peptide" evidence="2">
    <location>
        <begin position="1"/>
        <end position="23"/>
    </location>
</feature>
<organism evidence="3 4">
    <name type="scientific">Hymenobacter ginkgonis</name>
    <dbReference type="NCBI Taxonomy" id="2682976"/>
    <lineage>
        <taxon>Bacteria</taxon>
        <taxon>Pseudomonadati</taxon>
        <taxon>Bacteroidota</taxon>
        <taxon>Cytophagia</taxon>
        <taxon>Cytophagales</taxon>
        <taxon>Hymenobacteraceae</taxon>
        <taxon>Hymenobacter</taxon>
    </lineage>
</organism>
<sequence>MRASFLWAGALAGLALLAGCRLAPTQQVAHKEAVRTNAISNKHTISESPTLERAEPRLPPQP</sequence>
<name>A0A7K1TCL8_9BACT</name>
<dbReference type="EMBL" id="WQKZ01000002">
    <property type="protein sequence ID" value="MVN76139.1"/>
    <property type="molecule type" value="Genomic_DNA"/>
</dbReference>
<evidence type="ECO:0000256" key="1">
    <source>
        <dbReference type="SAM" id="MobiDB-lite"/>
    </source>
</evidence>
<proteinExistence type="predicted"/>
<gene>
    <name evidence="3" type="ORF">GO988_07360</name>
</gene>
<dbReference type="PROSITE" id="PS51257">
    <property type="entry name" value="PROKAR_LIPOPROTEIN"/>
    <property type="match status" value="1"/>
</dbReference>
<reference evidence="3 4" key="1">
    <citation type="submission" date="2019-12" db="EMBL/GenBank/DDBJ databases">
        <title>Hymenobacter sp. HMF4947 Genome sequencing and assembly.</title>
        <authorList>
            <person name="Kang H."/>
            <person name="Cha I."/>
            <person name="Kim H."/>
            <person name="Joh K."/>
        </authorList>
    </citation>
    <scope>NUCLEOTIDE SEQUENCE [LARGE SCALE GENOMIC DNA]</scope>
    <source>
        <strain evidence="3 4">HMF4947</strain>
    </source>
</reference>
<feature type="region of interest" description="Disordered" evidence="1">
    <location>
        <begin position="33"/>
        <end position="62"/>
    </location>
</feature>
<evidence type="ECO:0000313" key="3">
    <source>
        <dbReference type="EMBL" id="MVN76139.1"/>
    </source>
</evidence>
<accession>A0A7K1TCL8</accession>
<keyword evidence="2" id="KW-0732">Signal</keyword>
<dbReference type="Proteomes" id="UP000441336">
    <property type="component" value="Unassembled WGS sequence"/>
</dbReference>
<evidence type="ECO:0000256" key="2">
    <source>
        <dbReference type="SAM" id="SignalP"/>
    </source>
</evidence>
<keyword evidence="4" id="KW-1185">Reference proteome</keyword>